<organism evidence="11 12">
    <name type="scientific">Panagrolaimus davidi</name>
    <dbReference type="NCBI Taxonomy" id="227884"/>
    <lineage>
        <taxon>Eukaryota</taxon>
        <taxon>Metazoa</taxon>
        <taxon>Ecdysozoa</taxon>
        <taxon>Nematoda</taxon>
        <taxon>Chromadorea</taxon>
        <taxon>Rhabditida</taxon>
        <taxon>Tylenchina</taxon>
        <taxon>Panagrolaimomorpha</taxon>
        <taxon>Panagrolaimoidea</taxon>
        <taxon>Panagrolaimidae</taxon>
        <taxon>Panagrolaimus</taxon>
    </lineage>
</organism>
<evidence type="ECO:0000256" key="8">
    <source>
        <dbReference type="ARBA" id="ARBA00023136"/>
    </source>
</evidence>
<dbReference type="Pfam" id="PF00454">
    <property type="entry name" value="PI3_PI4_kinase"/>
    <property type="match status" value="1"/>
</dbReference>
<dbReference type="GO" id="GO:0005768">
    <property type="term" value="C:endosome"/>
    <property type="evidence" value="ECO:0007669"/>
    <property type="project" value="TreeGrafter"/>
</dbReference>
<reference evidence="12" key="1">
    <citation type="submission" date="2022-11" db="UniProtKB">
        <authorList>
            <consortium name="WormBaseParasite"/>
        </authorList>
    </citation>
    <scope>IDENTIFICATION</scope>
</reference>
<evidence type="ECO:0000256" key="4">
    <source>
        <dbReference type="ARBA" id="ARBA00022679"/>
    </source>
</evidence>
<dbReference type="PANTHER" id="PTHR12865">
    <property type="entry name" value="PHOSPHATIDYLINOSITOL 4-KINASE TYPE-II"/>
    <property type="match status" value="1"/>
</dbReference>
<dbReference type="GO" id="GO:0005886">
    <property type="term" value="C:plasma membrane"/>
    <property type="evidence" value="ECO:0007669"/>
    <property type="project" value="UniProtKB-SubCell"/>
</dbReference>
<keyword evidence="3" id="KW-1003">Cell membrane</keyword>
<dbReference type="GO" id="GO:0046854">
    <property type="term" value="P:phosphatidylinositol phosphate biosynthetic process"/>
    <property type="evidence" value="ECO:0007669"/>
    <property type="project" value="UniProtKB-UniRule"/>
</dbReference>
<dbReference type="PANTHER" id="PTHR12865:SF5">
    <property type="entry name" value="PHOSPHATIDYLINOSITOL 4-KINASE TYPE 2"/>
    <property type="match status" value="1"/>
</dbReference>
<evidence type="ECO:0000256" key="1">
    <source>
        <dbReference type="ARBA" id="ARBA00004236"/>
    </source>
</evidence>
<feature type="domain" description="PI3K/PI4K catalytic" evidence="10">
    <location>
        <begin position="37"/>
        <end position="167"/>
    </location>
</feature>
<sequence>MKDLKYLFVVPKTRVVKLASPSFNYGRNWCHKTPPEIKDKEGSLQTLVCGFEAAEVATKDYEKKFNAYCMKNEKEFLLLFQKMCVLDYVIRNTDRNMKNLFVKYFSYEPFQIVLTDNGLAFPVKHPKKKPYAWEKLSWAYKPLNQELRQQLLTLFTPTFVHELCEEVKQLFLQDCQHDTYLTDRQIYVLLGQIWNLKDALEANHPPADWVKRKPFLATPRFSRTPPANGTFDDCFRRLPADYSHRGCC</sequence>
<evidence type="ECO:0000259" key="10">
    <source>
        <dbReference type="Pfam" id="PF00454"/>
    </source>
</evidence>
<keyword evidence="6 9" id="KW-0418">Kinase</keyword>
<dbReference type="InterPro" id="IPR000403">
    <property type="entry name" value="PI3/4_kinase_cat_dom"/>
</dbReference>
<dbReference type="GO" id="GO:0005802">
    <property type="term" value="C:trans-Golgi network"/>
    <property type="evidence" value="ECO:0007669"/>
    <property type="project" value="TreeGrafter"/>
</dbReference>
<evidence type="ECO:0000256" key="5">
    <source>
        <dbReference type="ARBA" id="ARBA00022741"/>
    </source>
</evidence>
<dbReference type="EC" id="2.7.1.67" evidence="9"/>
<dbReference type="AlphaFoldDB" id="A0A914PDB3"/>
<evidence type="ECO:0000256" key="2">
    <source>
        <dbReference type="ARBA" id="ARBA00008941"/>
    </source>
</evidence>
<name>A0A914PDB3_9BILA</name>
<keyword evidence="4 9" id="KW-0808">Transferase</keyword>
<dbReference type="GO" id="GO:0004430">
    <property type="term" value="F:1-phosphatidylinositol 4-kinase activity"/>
    <property type="evidence" value="ECO:0007669"/>
    <property type="project" value="UniProtKB-UniRule"/>
</dbReference>
<evidence type="ECO:0000256" key="6">
    <source>
        <dbReference type="ARBA" id="ARBA00022777"/>
    </source>
</evidence>
<evidence type="ECO:0000313" key="12">
    <source>
        <dbReference type="WBParaSite" id="PDA_v2.g12753.t1"/>
    </source>
</evidence>
<dbReference type="Proteomes" id="UP000887578">
    <property type="component" value="Unplaced"/>
</dbReference>
<keyword evidence="7 9" id="KW-0067">ATP-binding</keyword>
<evidence type="ECO:0000256" key="7">
    <source>
        <dbReference type="ARBA" id="ARBA00022840"/>
    </source>
</evidence>
<comment type="similarity">
    <text evidence="2 9">Belongs to the PI3/PI4-kinase family. Type II PI4K subfamily.</text>
</comment>
<keyword evidence="8 9" id="KW-0472">Membrane</keyword>
<evidence type="ECO:0000313" key="11">
    <source>
        <dbReference type="Proteomes" id="UP000887578"/>
    </source>
</evidence>
<keyword evidence="11" id="KW-1185">Reference proteome</keyword>
<comment type="catalytic activity">
    <reaction evidence="9">
        <text>a 1,2-diacyl-sn-glycero-3-phospho-(1D-myo-inositol) + ATP = a 1,2-diacyl-sn-glycero-3-phospho-(1D-myo-inositol 4-phosphate) + ADP + H(+)</text>
        <dbReference type="Rhea" id="RHEA:19877"/>
        <dbReference type="ChEBI" id="CHEBI:15378"/>
        <dbReference type="ChEBI" id="CHEBI:30616"/>
        <dbReference type="ChEBI" id="CHEBI:57880"/>
        <dbReference type="ChEBI" id="CHEBI:58178"/>
        <dbReference type="ChEBI" id="CHEBI:456216"/>
        <dbReference type="EC" id="2.7.1.67"/>
    </reaction>
</comment>
<evidence type="ECO:0000256" key="9">
    <source>
        <dbReference type="RuleBase" id="RU367084"/>
    </source>
</evidence>
<dbReference type="GO" id="GO:0007032">
    <property type="term" value="P:endosome organization"/>
    <property type="evidence" value="ECO:0007669"/>
    <property type="project" value="TreeGrafter"/>
</dbReference>
<dbReference type="InterPro" id="IPR039756">
    <property type="entry name" value="Lsb6/PI4K2"/>
</dbReference>
<comment type="subcellular location">
    <subcellularLocation>
        <location evidence="1">Cell membrane</location>
    </subcellularLocation>
    <subcellularLocation>
        <location evidence="9">Membrane</location>
        <topology evidence="9">Peripheral membrane protein</topology>
    </subcellularLocation>
</comment>
<dbReference type="WBParaSite" id="PDA_v2.g12753.t1">
    <property type="protein sequence ID" value="PDA_v2.g12753.t1"/>
    <property type="gene ID" value="PDA_v2.g12753"/>
</dbReference>
<keyword evidence="5 9" id="KW-0547">Nucleotide-binding</keyword>
<accession>A0A914PDB3</accession>
<dbReference type="GO" id="GO:0005765">
    <property type="term" value="C:lysosomal membrane"/>
    <property type="evidence" value="ECO:0007669"/>
    <property type="project" value="TreeGrafter"/>
</dbReference>
<dbReference type="GO" id="GO:0005524">
    <property type="term" value="F:ATP binding"/>
    <property type="evidence" value="ECO:0007669"/>
    <property type="project" value="UniProtKB-UniRule"/>
</dbReference>
<evidence type="ECO:0000256" key="3">
    <source>
        <dbReference type="ARBA" id="ARBA00022475"/>
    </source>
</evidence>
<dbReference type="GO" id="GO:0007030">
    <property type="term" value="P:Golgi organization"/>
    <property type="evidence" value="ECO:0007669"/>
    <property type="project" value="TreeGrafter"/>
</dbReference>
<protein>
    <recommendedName>
        <fullName evidence="9">Phosphatidylinositol 4-kinase type 2</fullName>
        <ecNumber evidence="9">2.7.1.67</ecNumber>
    </recommendedName>
</protein>
<proteinExistence type="inferred from homology"/>